<evidence type="ECO:0000256" key="7">
    <source>
        <dbReference type="ARBA" id="ARBA00023027"/>
    </source>
</evidence>
<evidence type="ECO:0000256" key="1">
    <source>
        <dbReference type="ARBA" id="ARBA00022490"/>
    </source>
</evidence>
<dbReference type="GO" id="GO:0019674">
    <property type="term" value="P:NAD+ metabolic process"/>
    <property type="evidence" value="ECO:0007669"/>
    <property type="project" value="InterPro"/>
</dbReference>
<dbReference type="Gene3D" id="2.60.200.30">
    <property type="entry name" value="Probable inorganic polyphosphate/atp-NAD kinase, domain 2"/>
    <property type="match status" value="1"/>
</dbReference>
<evidence type="ECO:0000256" key="3">
    <source>
        <dbReference type="ARBA" id="ARBA00022741"/>
    </source>
</evidence>
<dbReference type="AlphaFoldDB" id="A0A7J3XZF7"/>
<evidence type="ECO:0000313" key="8">
    <source>
        <dbReference type="EMBL" id="HHP67945.1"/>
    </source>
</evidence>
<evidence type="ECO:0000256" key="4">
    <source>
        <dbReference type="ARBA" id="ARBA00022777"/>
    </source>
</evidence>
<dbReference type="GO" id="GO:0003951">
    <property type="term" value="F:NAD+ kinase activity"/>
    <property type="evidence" value="ECO:0007669"/>
    <property type="project" value="InterPro"/>
</dbReference>
<dbReference type="Pfam" id="PF01513">
    <property type="entry name" value="NAD_kinase"/>
    <property type="match status" value="1"/>
</dbReference>
<dbReference type="InterPro" id="IPR016064">
    <property type="entry name" value="NAD/diacylglycerol_kinase_sf"/>
</dbReference>
<name>A0A7J3XZF7_9CREN</name>
<dbReference type="GO" id="GO:0005524">
    <property type="term" value="F:ATP binding"/>
    <property type="evidence" value="ECO:0007669"/>
    <property type="project" value="UniProtKB-KW"/>
</dbReference>
<evidence type="ECO:0000256" key="5">
    <source>
        <dbReference type="ARBA" id="ARBA00022840"/>
    </source>
</evidence>
<sequence length="287" mass="32093">MLTVESTRCFRAGVYLSGSVFNSVLVIFKPSQKCIETARKTSDYLRRLGVEVETIWVDDFFRLESRSFPLIVLVGGDGTFLRFSRLTNGGSPLILPIPCGRRLAFYEEIPLGELESYIDRVFHGDFYIEHLPRVKARVEKMELNALNEVLVANIDQGRVGSFKLTIHTPSTSTEVSVDCDGVIVGPSPGSSAYNLSARGPLIESTYPSIFINFLNSLQLNLAPVILPFLSRVRVEAATISSLYIDGDRITTIHDVPVEVSASWEWLRVIRFNTPRRGLFSVFAKRAL</sequence>
<reference evidence="8" key="1">
    <citation type="journal article" date="2020" name="mSystems">
        <title>Genome- and Community-Level Interaction Insights into Carbon Utilization and Element Cycling Functions of Hydrothermarchaeota in Hydrothermal Sediment.</title>
        <authorList>
            <person name="Zhou Z."/>
            <person name="Liu Y."/>
            <person name="Xu W."/>
            <person name="Pan J."/>
            <person name="Luo Z.H."/>
            <person name="Li M."/>
        </authorList>
    </citation>
    <scope>NUCLEOTIDE SEQUENCE [LARGE SCALE GENOMIC DNA]</scope>
    <source>
        <strain evidence="8">SpSt-110</strain>
    </source>
</reference>
<evidence type="ECO:0000256" key="2">
    <source>
        <dbReference type="ARBA" id="ARBA00022679"/>
    </source>
</evidence>
<proteinExistence type="predicted"/>
<keyword evidence="3" id="KW-0547">Nucleotide-binding</keyword>
<gene>
    <name evidence="8" type="ORF">ENM60_04050</name>
</gene>
<dbReference type="Gene3D" id="3.40.50.10330">
    <property type="entry name" value="Probable inorganic polyphosphate/atp-NAD kinase, domain 1"/>
    <property type="match status" value="1"/>
</dbReference>
<protein>
    <submittedName>
        <fullName evidence="8">NAD(+)/NADH kinase</fullName>
    </submittedName>
</protein>
<keyword evidence="4 8" id="KW-0418">Kinase</keyword>
<comment type="caution">
    <text evidence="8">The sequence shown here is derived from an EMBL/GenBank/DDBJ whole genome shotgun (WGS) entry which is preliminary data.</text>
</comment>
<dbReference type="EMBL" id="DRYK01000055">
    <property type="protein sequence ID" value="HHP67945.1"/>
    <property type="molecule type" value="Genomic_DNA"/>
</dbReference>
<keyword evidence="7" id="KW-0520">NAD</keyword>
<keyword evidence="6" id="KW-0521">NADP</keyword>
<keyword evidence="5" id="KW-0067">ATP-binding</keyword>
<dbReference type="SUPFAM" id="SSF111331">
    <property type="entry name" value="NAD kinase/diacylglycerol kinase-like"/>
    <property type="match status" value="1"/>
</dbReference>
<dbReference type="GO" id="GO:0006741">
    <property type="term" value="P:NADP+ biosynthetic process"/>
    <property type="evidence" value="ECO:0007669"/>
    <property type="project" value="InterPro"/>
</dbReference>
<accession>A0A7J3XZF7</accession>
<dbReference type="InterPro" id="IPR002504">
    <property type="entry name" value="NADK"/>
</dbReference>
<evidence type="ECO:0000256" key="6">
    <source>
        <dbReference type="ARBA" id="ARBA00022857"/>
    </source>
</evidence>
<organism evidence="8">
    <name type="scientific">Thermogladius calderae</name>
    <dbReference type="NCBI Taxonomy" id="1200300"/>
    <lineage>
        <taxon>Archaea</taxon>
        <taxon>Thermoproteota</taxon>
        <taxon>Thermoprotei</taxon>
        <taxon>Desulfurococcales</taxon>
        <taxon>Desulfurococcaceae</taxon>
        <taxon>Thermogladius</taxon>
    </lineage>
</organism>
<keyword evidence="1" id="KW-0963">Cytoplasm</keyword>
<dbReference type="PANTHER" id="PTHR20275">
    <property type="entry name" value="NAD KINASE"/>
    <property type="match status" value="1"/>
</dbReference>
<keyword evidence="2" id="KW-0808">Transferase</keyword>
<dbReference type="InterPro" id="IPR017437">
    <property type="entry name" value="ATP-NAD_kinase_PpnK-typ_C"/>
</dbReference>
<dbReference type="PANTHER" id="PTHR20275:SF43">
    <property type="entry name" value="BIFUNCTIONAL NADP PHOSPHATASE_NAD KINASE"/>
    <property type="match status" value="1"/>
</dbReference>
<dbReference type="Pfam" id="PF20143">
    <property type="entry name" value="NAD_kinase_C"/>
    <property type="match status" value="1"/>
</dbReference>
<dbReference type="InterPro" id="IPR017438">
    <property type="entry name" value="ATP-NAD_kinase_N"/>
</dbReference>